<feature type="domain" description="HTH cro/C1-type" evidence="2">
    <location>
        <begin position="7"/>
        <end position="61"/>
    </location>
</feature>
<dbReference type="PROSITE" id="PS50943">
    <property type="entry name" value="HTH_CROC1"/>
    <property type="match status" value="1"/>
</dbReference>
<dbReference type="EMBL" id="CP019082">
    <property type="protein sequence ID" value="APW61170.1"/>
    <property type="molecule type" value="Genomic_DNA"/>
</dbReference>
<gene>
    <name evidence="3" type="ORF">BSF38_02674</name>
</gene>
<dbReference type="InterPro" id="IPR001387">
    <property type="entry name" value="Cro/C1-type_HTH"/>
</dbReference>
<protein>
    <recommendedName>
        <fullName evidence="2">HTH cro/C1-type domain-containing protein</fullName>
    </recommendedName>
</protein>
<proteinExistence type="predicted"/>
<keyword evidence="4" id="KW-1185">Reference proteome</keyword>
<dbReference type="InterPro" id="IPR010982">
    <property type="entry name" value="Lambda_DNA-bd_dom_sf"/>
</dbReference>
<dbReference type="OrthoDB" id="279463at2"/>
<organism evidence="3 4">
    <name type="scientific">Paludisphaera borealis</name>
    <dbReference type="NCBI Taxonomy" id="1387353"/>
    <lineage>
        <taxon>Bacteria</taxon>
        <taxon>Pseudomonadati</taxon>
        <taxon>Planctomycetota</taxon>
        <taxon>Planctomycetia</taxon>
        <taxon>Isosphaerales</taxon>
        <taxon>Isosphaeraceae</taxon>
        <taxon>Paludisphaera</taxon>
    </lineage>
</organism>
<dbReference type="SUPFAM" id="SSF47413">
    <property type="entry name" value="lambda repressor-like DNA-binding domains"/>
    <property type="match status" value="1"/>
</dbReference>
<accession>A0A1U7CQE7</accession>
<dbReference type="CDD" id="cd00093">
    <property type="entry name" value="HTH_XRE"/>
    <property type="match status" value="1"/>
</dbReference>
<dbReference type="RefSeq" id="WP_076346326.1">
    <property type="nucleotide sequence ID" value="NZ_CP019082.1"/>
</dbReference>
<dbReference type="SMART" id="SM00530">
    <property type="entry name" value="HTH_XRE"/>
    <property type="match status" value="1"/>
</dbReference>
<reference evidence="4" key="1">
    <citation type="submission" date="2016-12" db="EMBL/GenBank/DDBJ databases">
        <title>Comparative genomics of four Isosphaeraceae planctomycetes: a common pool of plasmids and glycoside hydrolase genes.</title>
        <authorList>
            <person name="Ivanova A."/>
        </authorList>
    </citation>
    <scope>NUCLEOTIDE SEQUENCE [LARGE SCALE GENOMIC DNA]</scope>
    <source>
        <strain evidence="4">PX4</strain>
    </source>
</reference>
<feature type="region of interest" description="Disordered" evidence="1">
    <location>
        <begin position="127"/>
        <end position="153"/>
    </location>
</feature>
<evidence type="ECO:0000313" key="3">
    <source>
        <dbReference type="EMBL" id="APW61170.1"/>
    </source>
</evidence>
<dbReference type="KEGG" id="pbor:BSF38_02674"/>
<evidence type="ECO:0000259" key="2">
    <source>
        <dbReference type="PROSITE" id="PS50943"/>
    </source>
</evidence>
<dbReference type="AlphaFoldDB" id="A0A1U7CQE7"/>
<sequence length="153" mass="16367">MELKQKLQLLMARRSLNGQKLARLSQVSDSEISRILQGKSRPGLDNALRLAQAVGVSLDFLADDTMEAEPSPPEDALSSEERKLLGVSQKIGCTEALAILENVRFLGYEVAMSRLVGAKPVIEIDKDAADPRASHTPPAPHLSRAPASAGVSA</sequence>
<dbReference type="Gene3D" id="1.10.260.40">
    <property type="entry name" value="lambda repressor-like DNA-binding domains"/>
    <property type="match status" value="1"/>
</dbReference>
<evidence type="ECO:0000313" key="4">
    <source>
        <dbReference type="Proteomes" id="UP000186309"/>
    </source>
</evidence>
<dbReference type="GO" id="GO:0003677">
    <property type="term" value="F:DNA binding"/>
    <property type="evidence" value="ECO:0007669"/>
    <property type="project" value="InterPro"/>
</dbReference>
<name>A0A1U7CQE7_9BACT</name>
<evidence type="ECO:0000256" key="1">
    <source>
        <dbReference type="SAM" id="MobiDB-lite"/>
    </source>
</evidence>
<dbReference type="STRING" id="1387353.BSF38_02674"/>
<dbReference type="Pfam" id="PF01381">
    <property type="entry name" value="HTH_3"/>
    <property type="match status" value="1"/>
</dbReference>
<dbReference type="Proteomes" id="UP000186309">
    <property type="component" value="Chromosome"/>
</dbReference>